<gene>
    <name evidence="5" type="ORF">GCM10009717_06330</name>
</gene>
<dbReference type="SMART" id="SM00345">
    <property type="entry name" value="HTH_GNTR"/>
    <property type="match status" value="1"/>
</dbReference>
<dbReference type="PANTHER" id="PTHR43537">
    <property type="entry name" value="TRANSCRIPTIONAL REGULATOR, GNTR FAMILY"/>
    <property type="match status" value="1"/>
</dbReference>
<dbReference type="InterPro" id="IPR000524">
    <property type="entry name" value="Tscrpt_reg_HTH_GntR"/>
</dbReference>
<keyword evidence="6" id="KW-1185">Reference proteome</keyword>
<evidence type="ECO:0000256" key="1">
    <source>
        <dbReference type="ARBA" id="ARBA00023015"/>
    </source>
</evidence>
<dbReference type="Pfam" id="PF07729">
    <property type="entry name" value="FCD"/>
    <property type="match status" value="1"/>
</dbReference>
<dbReference type="Gene3D" id="1.10.10.10">
    <property type="entry name" value="Winged helix-like DNA-binding domain superfamily/Winged helix DNA-binding domain"/>
    <property type="match status" value="1"/>
</dbReference>
<sequence>MTVYAALRRLVVDGEIPTDRRVSEAELSARLQVSRTPVREALSRLEGDGLVDAQGRGVRVRVLPPAELEAVLEARAALESWAAGRLAERVGDGEIAPARLAELDALADASDAATRAGDLSTATHANREFHEAVARLAGNPVVEQTLATWWDRLVVATRSGLREPARVEQVDAEHRAILAAIRAGDADAARRATVAHAQHTIDTVRGTPE</sequence>
<name>A0ABN2Q311_9MICO</name>
<dbReference type="EMBL" id="BAAAMK010000001">
    <property type="protein sequence ID" value="GAA1942719.1"/>
    <property type="molecule type" value="Genomic_DNA"/>
</dbReference>
<comment type="caution">
    <text evidence="5">The sequence shown here is derived from an EMBL/GenBank/DDBJ whole genome shotgun (WGS) entry which is preliminary data.</text>
</comment>
<dbReference type="RefSeq" id="WP_157414777.1">
    <property type="nucleotide sequence ID" value="NZ_BAAAMK010000001.1"/>
</dbReference>
<dbReference type="Proteomes" id="UP001499954">
    <property type="component" value="Unassembled WGS sequence"/>
</dbReference>
<dbReference type="SUPFAM" id="SSF48008">
    <property type="entry name" value="GntR ligand-binding domain-like"/>
    <property type="match status" value="1"/>
</dbReference>
<dbReference type="SUPFAM" id="SSF46785">
    <property type="entry name" value="Winged helix' DNA-binding domain"/>
    <property type="match status" value="1"/>
</dbReference>
<evidence type="ECO:0000313" key="5">
    <source>
        <dbReference type="EMBL" id="GAA1942719.1"/>
    </source>
</evidence>
<dbReference type="PROSITE" id="PS50949">
    <property type="entry name" value="HTH_GNTR"/>
    <property type="match status" value="1"/>
</dbReference>
<dbReference type="Gene3D" id="1.20.120.530">
    <property type="entry name" value="GntR ligand-binding domain-like"/>
    <property type="match status" value="1"/>
</dbReference>
<dbReference type="PRINTS" id="PR00035">
    <property type="entry name" value="HTHGNTR"/>
</dbReference>
<keyword evidence="2" id="KW-0238">DNA-binding</keyword>
<dbReference type="InterPro" id="IPR036388">
    <property type="entry name" value="WH-like_DNA-bd_sf"/>
</dbReference>
<keyword evidence="3" id="KW-0804">Transcription</keyword>
<evidence type="ECO:0000256" key="2">
    <source>
        <dbReference type="ARBA" id="ARBA00023125"/>
    </source>
</evidence>
<dbReference type="PANTHER" id="PTHR43537:SF5">
    <property type="entry name" value="UXU OPERON TRANSCRIPTIONAL REGULATOR"/>
    <property type="match status" value="1"/>
</dbReference>
<feature type="domain" description="HTH gntR-type" evidence="4">
    <location>
        <begin position="1"/>
        <end position="63"/>
    </location>
</feature>
<dbReference type="CDD" id="cd07377">
    <property type="entry name" value="WHTH_GntR"/>
    <property type="match status" value="1"/>
</dbReference>
<dbReference type="SMART" id="SM00895">
    <property type="entry name" value="FCD"/>
    <property type="match status" value="1"/>
</dbReference>
<dbReference type="InterPro" id="IPR011711">
    <property type="entry name" value="GntR_C"/>
</dbReference>
<dbReference type="InterPro" id="IPR036390">
    <property type="entry name" value="WH_DNA-bd_sf"/>
</dbReference>
<proteinExistence type="predicted"/>
<dbReference type="InterPro" id="IPR008920">
    <property type="entry name" value="TF_FadR/GntR_C"/>
</dbReference>
<evidence type="ECO:0000259" key="4">
    <source>
        <dbReference type="PROSITE" id="PS50949"/>
    </source>
</evidence>
<evidence type="ECO:0000313" key="6">
    <source>
        <dbReference type="Proteomes" id="UP001499954"/>
    </source>
</evidence>
<reference evidence="5 6" key="1">
    <citation type="journal article" date="2019" name="Int. J. Syst. Evol. Microbiol.">
        <title>The Global Catalogue of Microorganisms (GCM) 10K type strain sequencing project: providing services to taxonomists for standard genome sequencing and annotation.</title>
        <authorList>
            <consortium name="The Broad Institute Genomics Platform"/>
            <consortium name="The Broad Institute Genome Sequencing Center for Infectious Disease"/>
            <person name="Wu L."/>
            <person name="Ma J."/>
        </authorList>
    </citation>
    <scope>NUCLEOTIDE SEQUENCE [LARGE SCALE GENOMIC DNA]</scope>
    <source>
        <strain evidence="5 6">JCM 13584</strain>
    </source>
</reference>
<evidence type="ECO:0000256" key="3">
    <source>
        <dbReference type="ARBA" id="ARBA00023163"/>
    </source>
</evidence>
<dbReference type="Pfam" id="PF00392">
    <property type="entry name" value="GntR"/>
    <property type="match status" value="1"/>
</dbReference>
<organism evidence="5 6">
    <name type="scientific">Agromyces allii</name>
    <dbReference type="NCBI Taxonomy" id="393607"/>
    <lineage>
        <taxon>Bacteria</taxon>
        <taxon>Bacillati</taxon>
        <taxon>Actinomycetota</taxon>
        <taxon>Actinomycetes</taxon>
        <taxon>Micrococcales</taxon>
        <taxon>Microbacteriaceae</taxon>
        <taxon>Agromyces</taxon>
    </lineage>
</organism>
<keyword evidence="1" id="KW-0805">Transcription regulation</keyword>
<protein>
    <recommendedName>
        <fullName evidence="4">HTH gntR-type domain-containing protein</fullName>
    </recommendedName>
</protein>
<accession>A0ABN2Q311</accession>